<protein>
    <submittedName>
        <fullName evidence="1">Uncharacterized protein</fullName>
    </submittedName>
</protein>
<reference evidence="2" key="1">
    <citation type="journal article" date="2015" name="Nat. Genet.">
        <title>The genome and transcriptome of the zoonotic hookworm Ancylostoma ceylanicum identify infection-specific gene families.</title>
        <authorList>
            <person name="Schwarz E.M."/>
            <person name="Hu Y."/>
            <person name="Antoshechkin I."/>
            <person name="Miller M.M."/>
            <person name="Sternberg P.W."/>
            <person name="Aroian R.V."/>
        </authorList>
    </citation>
    <scope>NUCLEOTIDE SEQUENCE</scope>
    <source>
        <strain evidence="2">HY135</strain>
    </source>
</reference>
<evidence type="ECO:0000313" key="2">
    <source>
        <dbReference type="Proteomes" id="UP000024635"/>
    </source>
</evidence>
<dbReference type="AlphaFoldDB" id="A0A016V913"/>
<comment type="caution">
    <text evidence="1">The sequence shown here is derived from an EMBL/GenBank/DDBJ whole genome shotgun (WGS) entry which is preliminary data.</text>
</comment>
<keyword evidence="2" id="KW-1185">Reference proteome</keyword>
<name>A0A016V913_9BILA</name>
<sequence length="112" mass="12415">MDAVVCVAEAIAWDRYCVPHNSFLTVVVDNGSLSADLKSPQRDSADHRWNPLRSGEFGSLDSCSSHLLSTKKKTGTIRLVLPQNLKMKIFSQTSPVGVFRGAEHEYHVDFVP</sequence>
<evidence type="ECO:0000313" key="1">
    <source>
        <dbReference type="EMBL" id="EYC23487.1"/>
    </source>
</evidence>
<dbReference type="Proteomes" id="UP000024635">
    <property type="component" value="Unassembled WGS sequence"/>
</dbReference>
<proteinExistence type="predicted"/>
<organism evidence="1 2">
    <name type="scientific">Ancylostoma ceylanicum</name>
    <dbReference type="NCBI Taxonomy" id="53326"/>
    <lineage>
        <taxon>Eukaryota</taxon>
        <taxon>Metazoa</taxon>
        <taxon>Ecdysozoa</taxon>
        <taxon>Nematoda</taxon>
        <taxon>Chromadorea</taxon>
        <taxon>Rhabditida</taxon>
        <taxon>Rhabditina</taxon>
        <taxon>Rhabditomorpha</taxon>
        <taxon>Strongyloidea</taxon>
        <taxon>Ancylostomatidae</taxon>
        <taxon>Ancylostomatinae</taxon>
        <taxon>Ancylostoma</taxon>
    </lineage>
</organism>
<accession>A0A016V913</accession>
<gene>
    <name evidence="1" type="primary">Acey_s0015.g2674</name>
    <name evidence="1" type="ORF">Y032_0015g2674</name>
</gene>
<dbReference type="EMBL" id="JARK01001351">
    <property type="protein sequence ID" value="EYC23487.1"/>
    <property type="molecule type" value="Genomic_DNA"/>
</dbReference>